<evidence type="ECO:0000256" key="1">
    <source>
        <dbReference type="ARBA" id="ARBA00000971"/>
    </source>
</evidence>
<evidence type="ECO:0000256" key="7">
    <source>
        <dbReference type="ARBA" id="ARBA00023235"/>
    </source>
</evidence>
<feature type="region of interest" description="Disordered" evidence="11">
    <location>
        <begin position="408"/>
        <end position="454"/>
    </location>
</feature>
<dbReference type="InterPro" id="IPR043170">
    <property type="entry name" value="PTPA_C_lid"/>
</dbReference>
<reference evidence="12" key="2">
    <citation type="submission" date="2025-08" db="UniProtKB">
        <authorList>
            <consortium name="Ensembl"/>
        </authorList>
    </citation>
    <scope>IDENTIFICATION</scope>
    <source>
        <strain evidence="12">Thorbecke</strain>
    </source>
</reference>
<evidence type="ECO:0000256" key="4">
    <source>
        <dbReference type="ARBA" id="ARBA00013194"/>
    </source>
</evidence>
<dbReference type="PANTHER" id="PTHR10012:SF0">
    <property type="entry name" value="SERINE_THREONINE-PROTEIN PHOSPHATASE 2A ACTIVATOR"/>
    <property type="match status" value="1"/>
</dbReference>
<reference evidence="12" key="3">
    <citation type="submission" date="2025-09" db="UniProtKB">
        <authorList>
            <consortium name="Ensembl"/>
        </authorList>
    </citation>
    <scope>IDENTIFICATION</scope>
    <source>
        <strain evidence="12">Thorbecke</strain>
    </source>
</reference>
<feature type="region of interest" description="Disordered" evidence="11">
    <location>
        <begin position="1"/>
        <end position="21"/>
    </location>
</feature>
<dbReference type="GeneTree" id="ENSGT00390000011500"/>
<comment type="similarity">
    <text evidence="3 10">Belongs to the PTPA-type PPIase family.</text>
</comment>
<dbReference type="InterPro" id="IPR037218">
    <property type="entry name" value="PTPA_sf"/>
</dbReference>
<evidence type="ECO:0000256" key="10">
    <source>
        <dbReference type="RuleBase" id="RU361210"/>
    </source>
</evidence>
<dbReference type="Proteomes" id="UP000001811">
    <property type="component" value="Unplaced"/>
</dbReference>
<dbReference type="PANTHER" id="PTHR10012">
    <property type="entry name" value="SERINE/THREONINE-PROTEIN PHOSPHATASE 2A REGULATORY SUBUNIT B"/>
    <property type="match status" value="1"/>
</dbReference>
<keyword evidence="7 10" id="KW-0413">Isomerase</keyword>
<evidence type="ECO:0000313" key="13">
    <source>
        <dbReference type="Proteomes" id="UP000001811"/>
    </source>
</evidence>
<dbReference type="GO" id="GO:0003755">
    <property type="term" value="F:peptidyl-prolyl cis-trans isomerase activity"/>
    <property type="evidence" value="ECO:0007669"/>
    <property type="project" value="UniProtKB-KW"/>
</dbReference>
<keyword evidence="6 10" id="KW-0697">Rotamase</keyword>
<keyword evidence="5 10" id="KW-0963">Cytoplasm</keyword>
<evidence type="ECO:0000256" key="9">
    <source>
        <dbReference type="ARBA" id="ARBA00044820"/>
    </source>
</evidence>
<name>A0A5F9DFF3_RABIT</name>
<dbReference type="GO" id="GO:0008160">
    <property type="term" value="F:protein tyrosine phosphatase activator activity"/>
    <property type="evidence" value="ECO:0007669"/>
    <property type="project" value="TreeGrafter"/>
</dbReference>
<dbReference type="CDD" id="cd04087">
    <property type="entry name" value="PTPA"/>
    <property type="match status" value="1"/>
</dbReference>
<evidence type="ECO:0000256" key="2">
    <source>
        <dbReference type="ARBA" id="ARBA00004496"/>
    </source>
</evidence>
<dbReference type="AlphaFoldDB" id="A0A5F9DFF3"/>
<accession>A0A5F9DFF3</accession>
<dbReference type="SUPFAM" id="SSF140984">
    <property type="entry name" value="PTPA-like"/>
    <property type="match status" value="1"/>
</dbReference>
<evidence type="ECO:0000256" key="11">
    <source>
        <dbReference type="SAM" id="MobiDB-lite"/>
    </source>
</evidence>
<comment type="subcellular location">
    <subcellularLocation>
        <location evidence="2 10">Cytoplasm</location>
    </subcellularLocation>
</comment>
<keyword evidence="13" id="KW-1185">Reference proteome</keyword>
<protein>
    <recommendedName>
        <fullName evidence="8 10">Serine/threonine-protein phosphatase 2A activator</fullName>
        <ecNumber evidence="4 10">5.2.1.8</ecNumber>
    </recommendedName>
    <alternativeName>
        <fullName evidence="9 10">Phosphotyrosyl phosphatase activator</fullName>
    </alternativeName>
</protein>
<evidence type="ECO:0000256" key="3">
    <source>
        <dbReference type="ARBA" id="ARBA00011019"/>
    </source>
</evidence>
<organism evidence="12 13">
    <name type="scientific">Oryctolagus cuniculus</name>
    <name type="common">Rabbit</name>
    <dbReference type="NCBI Taxonomy" id="9986"/>
    <lineage>
        <taxon>Eukaryota</taxon>
        <taxon>Metazoa</taxon>
        <taxon>Chordata</taxon>
        <taxon>Craniata</taxon>
        <taxon>Vertebrata</taxon>
        <taxon>Euteleostomi</taxon>
        <taxon>Mammalia</taxon>
        <taxon>Eutheria</taxon>
        <taxon>Euarchontoglires</taxon>
        <taxon>Glires</taxon>
        <taxon>Lagomorpha</taxon>
        <taxon>Leporidae</taxon>
        <taxon>Oryctolagus</taxon>
    </lineage>
</organism>
<dbReference type="Ensembl" id="ENSOCUT00000039453.1">
    <property type="protein sequence ID" value="ENSOCUP00000044909.1"/>
    <property type="gene ID" value="ENSOCUG00000003042.4"/>
</dbReference>
<reference evidence="12 13" key="1">
    <citation type="journal article" date="2011" name="Nature">
        <title>A high-resolution map of human evolutionary constraint using 29 mammals.</title>
        <authorList>
            <person name="Lindblad-Toh K."/>
            <person name="Garber M."/>
            <person name="Zuk O."/>
            <person name="Lin M.F."/>
            <person name="Parker B.J."/>
            <person name="Washietl S."/>
            <person name="Kheradpour P."/>
            <person name="Ernst J."/>
            <person name="Jordan G."/>
            <person name="Mauceli E."/>
            <person name="Ward L.D."/>
            <person name="Lowe C.B."/>
            <person name="Holloway A.K."/>
            <person name="Clamp M."/>
            <person name="Gnerre S."/>
            <person name="Alfoldi J."/>
            <person name="Beal K."/>
            <person name="Chang J."/>
            <person name="Clawson H."/>
            <person name="Cuff J."/>
            <person name="Di Palma F."/>
            <person name="Fitzgerald S."/>
            <person name="Flicek P."/>
            <person name="Guttman M."/>
            <person name="Hubisz M.J."/>
            <person name="Jaffe D.B."/>
            <person name="Jungreis I."/>
            <person name="Kent W.J."/>
            <person name="Kostka D."/>
            <person name="Lara M."/>
            <person name="Martins A.L."/>
            <person name="Massingham T."/>
            <person name="Moltke I."/>
            <person name="Raney B.J."/>
            <person name="Rasmussen M.D."/>
            <person name="Robinson J."/>
            <person name="Stark A."/>
            <person name="Vilella A.J."/>
            <person name="Wen J."/>
            <person name="Xie X."/>
            <person name="Zody M.C."/>
            <person name="Baldwin J."/>
            <person name="Bloom T."/>
            <person name="Chin C.W."/>
            <person name="Heiman D."/>
            <person name="Nicol R."/>
            <person name="Nusbaum C."/>
            <person name="Young S."/>
            <person name="Wilkinson J."/>
            <person name="Worley K.C."/>
            <person name="Kovar C.L."/>
            <person name="Muzny D.M."/>
            <person name="Gibbs R.A."/>
            <person name="Cree A."/>
            <person name="Dihn H.H."/>
            <person name="Fowler G."/>
            <person name="Jhangiani S."/>
            <person name="Joshi V."/>
            <person name="Lee S."/>
            <person name="Lewis L.R."/>
            <person name="Nazareth L.V."/>
            <person name="Okwuonu G."/>
            <person name="Santibanez J."/>
            <person name="Warren W.C."/>
            <person name="Mardis E.R."/>
            <person name="Weinstock G.M."/>
            <person name="Wilson R.K."/>
            <person name="Delehaunty K."/>
            <person name="Dooling D."/>
            <person name="Fronik C."/>
            <person name="Fulton L."/>
            <person name="Fulton B."/>
            <person name="Graves T."/>
            <person name="Minx P."/>
            <person name="Sodergren E."/>
            <person name="Birney E."/>
            <person name="Margulies E.H."/>
            <person name="Herrero J."/>
            <person name="Green E.D."/>
            <person name="Haussler D."/>
            <person name="Siepel A."/>
            <person name="Goldman N."/>
            <person name="Pollard K.S."/>
            <person name="Pedersen J.S."/>
            <person name="Lander E.S."/>
            <person name="Kellis M."/>
        </authorList>
    </citation>
    <scope>NUCLEOTIDE SEQUENCE [LARGE SCALE GENOMIC DNA]</scope>
    <source>
        <strain evidence="13">Thorbecke</strain>
    </source>
</reference>
<dbReference type="Gene3D" id="1.20.120.1150">
    <property type="match status" value="1"/>
</dbReference>
<dbReference type="EC" id="5.2.1.8" evidence="4 10"/>
<dbReference type="GO" id="GO:0007052">
    <property type="term" value="P:mitotic spindle organization"/>
    <property type="evidence" value="ECO:0007669"/>
    <property type="project" value="TreeGrafter"/>
</dbReference>
<sequence>MAEGERQPPPDSSEETPPAAQNFVIPKKEIHTVPDMGKWKRSQAYADYIGFILTLNEGVKGKKLSFEYKVSEAVEKLLALLDTLDRWIDETPPVDQPSRFGNKAYRTWYAKLDEEAEGLVAAVVPAHLAAAVPEVAVYLKESVGNSTRIDYGTGHEAAFAAFLCCLCKIGVLRVDDQIAIVFKVFNRYLEVMRKLQKTYRMEPAGSQGVWGLDDFQFLPFIWGSSQLIDHPFLEPRHFVDEKAVNENHKDYMFLECILFITEVRAAGLAPGWTLTEPCSASPESSHQLCLARTCPPNLVSVLNPPGPLGRAQTQSPAGLAEGWASRGVCSRQGPAAGGGMIPRELPGWRVTAAGPAAAWRQGSFPRSMVCPSSLRVRRGVRTGELGTVCSRCLWWWEWAVHTHHTPHTHTAHTHCTPHTHTPHTHPHTAHTHRTHTPHTHTHTAHTHTHRTHTHCTPHTHTAHCTHTAHTHRTHTLHTTHTHCTHTLHTTHRTHTHCTHTHCTPHTTHTHCTPHTAHTHCTPHTHTAHTLHTTHRTLTYTAHTHCTPHTHTAHTHSAHHTPHTHTAYTYCTLYSCSAHTHNAYHLLHIVHTADLHCS</sequence>
<dbReference type="GO" id="GO:0005634">
    <property type="term" value="C:nucleus"/>
    <property type="evidence" value="ECO:0007669"/>
    <property type="project" value="TreeGrafter"/>
</dbReference>
<dbReference type="InParanoid" id="A0A5F9DFF3"/>
<dbReference type="GO" id="GO:0005737">
    <property type="term" value="C:cytoplasm"/>
    <property type="evidence" value="ECO:0007669"/>
    <property type="project" value="UniProtKB-SubCell"/>
</dbReference>
<evidence type="ECO:0000313" key="12">
    <source>
        <dbReference type="Ensembl" id="ENSOCUP00000044909.1"/>
    </source>
</evidence>
<dbReference type="GO" id="GO:0000159">
    <property type="term" value="C:protein phosphatase type 2A complex"/>
    <property type="evidence" value="ECO:0007669"/>
    <property type="project" value="TreeGrafter"/>
</dbReference>
<gene>
    <name evidence="12" type="primary">PTPA</name>
</gene>
<comment type="function">
    <text evidence="10">PPIases accelerate the folding of proteins. It catalyzes the cis-trans isomerization of proline imidic peptide bonds in oligopeptides.</text>
</comment>
<evidence type="ECO:0000256" key="8">
    <source>
        <dbReference type="ARBA" id="ARBA00044786"/>
    </source>
</evidence>
<comment type="catalytic activity">
    <reaction evidence="1 10">
        <text>[protein]-peptidylproline (omega=180) = [protein]-peptidylproline (omega=0)</text>
        <dbReference type="Rhea" id="RHEA:16237"/>
        <dbReference type="Rhea" id="RHEA-COMP:10747"/>
        <dbReference type="Rhea" id="RHEA-COMP:10748"/>
        <dbReference type="ChEBI" id="CHEBI:83833"/>
        <dbReference type="ChEBI" id="CHEBI:83834"/>
        <dbReference type="EC" id="5.2.1.8"/>
    </reaction>
</comment>
<evidence type="ECO:0000256" key="5">
    <source>
        <dbReference type="ARBA" id="ARBA00022490"/>
    </source>
</evidence>
<dbReference type="Pfam" id="PF03095">
    <property type="entry name" value="PTPA"/>
    <property type="match status" value="1"/>
</dbReference>
<evidence type="ECO:0000256" key="6">
    <source>
        <dbReference type="ARBA" id="ARBA00023110"/>
    </source>
</evidence>
<dbReference type="Bgee" id="ENSOCUG00000003042">
    <property type="expression patterns" value="Expressed in blood and 17 other cell types or tissues"/>
</dbReference>
<dbReference type="SMR" id="A0A5F9DFF3"/>
<proteinExistence type="inferred from homology"/>
<dbReference type="InterPro" id="IPR004327">
    <property type="entry name" value="Phstyr_phstse_ac"/>
</dbReference>